<dbReference type="Gene3D" id="3.40.50.880">
    <property type="match status" value="1"/>
</dbReference>
<dbReference type="AlphaFoldDB" id="A0A1B6KSW3"/>
<gene>
    <name evidence="8" type="ORF">g.29472</name>
</gene>
<dbReference type="EC" id="3.4.19.9" evidence="7"/>
<dbReference type="InterPro" id="IPR029062">
    <property type="entry name" value="Class_I_gatase-like"/>
</dbReference>
<dbReference type="EMBL" id="GEBQ01025469">
    <property type="protein sequence ID" value="JAT14508.1"/>
    <property type="molecule type" value="Transcribed_RNA"/>
</dbReference>
<evidence type="ECO:0000256" key="1">
    <source>
        <dbReference type="ARBA" id="ARBA00004239"/>
    </source>
</evidence>
<dbReference type="InterPro" id="IPR011697">
    <property type="entry name" value="Peptidase_C26"/>
</dbReference>
<protein>
    <recommendedName>
        <fullName evidence="7">folate gamma-glutamyl hydrolase</fullName>
        <ecNumber evidence="7">3.4.19.9</ecNumber>
    </recommendedName>
</protein>
<evidence type="ECO:0000313" key="8">
    <source>
        <dbReference type="EMBL" id="JAT14508.1"/>
    </source>
</evidence>
<proteinExistence type="inferred from homology"/>
<keyword evidence="3" id="KW-0964">Secreted</keyword>
<dbReference type="PANTHER" id="PTHR11315:SF0">
    <property type="entry name" value="FOLATE GAMMA-GLUTAMYL HYDROLASE"/>
    <property type="match status" value="1"/>
</dbReference>
<dbReference type="GO" id="GO:0005576">
    <property type="term" value="C:extracellular region"/>
    <property type="evidence" value="ECO:0007669"/>
    <property type="project" value="UniProtKB-SubCell"/>
</dbReference>
<organism evidence="8">
    <name type="scientific">Graphocephala atropunctata</name>
    <dbReference type="NCBI Taxonomy" id="36148"/>
    <lineage>
        <taxon>Eukaryota</taxon>
        <taxon>Metazoa</taxon>
        <taxon>Ecdysozoa</taxon>
        <taxon>Arthropoda</taxon>
        <taxon>Hexapoda</taxon>
        <taxon>Insecta</taxon>
        <taxon>Pterygota</taxon>
        <taxon>Neoptera</taxon>
        <taxon>Paraneoptera</taxon>
        <taxon>Hemiptera</taxon>
        <taxon>Auchenorrhyncha</taxon>
        <taxon>Membracoidea</taxon>
        <taxon>Cicadellidae</taxon>
        <taxon>Cicadellinae</taxon>
        <taxon>Cicadellini</taxon>
        <taxon>Graphocephala</taxon>
    </lineage>
</organism>
<comment type="catalytic activity">
    <reaction evidence="7">
        <text>(6S)-5,6,7,8-tetrahydrofolyl-(gamma-L-Glu)(n) + (n-1) H2O = (6S)-5,6,7,8-tetrahydrofolate + (n-1) L-glutamate</text>
        <dbReference type="Rhea" id="RHEA:56784"/>
        <dbReference type="Rhea" id="RHEA-COMP:14738"/>
        <dbReference type="ChEBI" id="CHEBI:15377"/>
        <dbReference type="ChEBI" id="CHEBI:29985"/>
        <dbReference type="ChEBI" id="CHEBI:57453"/>
        <dbReference type="ChEBI" id="CHEBI:141005"/>
        <dbReference type="EC" id="3.4.19.9"/>
    </reaction>
</comment>
<feature type="active site" description="Proton donor" evidence="6">
    <location>
        <position position="232"/>
    </location>
</feature>
<accession>A0A1B6KSW3</accession>
<dbReference type="PROSITE" id="PS51275">
    <property type="entry name" value="PEPTIDASE_C26_GGH"/>
    <property type="match status" value="1"/>
</dbReference>
<dbReference type="GO" id="GO:0034722">
    <property type="term" value="F:gamma-glutamyl-peptidase activity"/>
    <property type="evidence" value="ECO:0007669"/>
    <property type="project" value="UniProtKB-UniRule"/>
</dbReference>
<evidence type="ECO:0000256" key="2">
    <source>
        <dbReference type="ARBA" id="ARBA00011083"/>
    </source>
</evidence>
<comment type="similarity">
    <text evidence="2">Belongs to the peptidase C26 family.</text>
</comment>
<dbReference type="InterPro" id="IPR015527">
    <property type="entry name" value="Pept_C26_g-glut_hydrolase"/>
</dbReference>
<feature type="active site" description="Nucleophile" evidence="6 7">
    <location>
        <position position="118"/>
    </location>
</feature>
<evidence type="ECO:0000256" key="7">
    <source>
        <dbReference type="PROSITE-ProRule" id="PRU00607"/>
    </source>
</evidence>
<evidence type="ECO:0000256" key="6">
    <source>
        <dbReference type="PIRSR" id="PIRSR615527-1"/>
    </source>
</evidence>
<dbReference type="SUPFAM" id="SSF52317">
    <property type="entry name" value="Class I glutamine amidotransferase-like"/>
    <property type="match status" value="1"/>
</dbReference>
<evidence type="ECO:0000256" key="4">
    <source>
        <dbReference type="ARBA" id="ARBA00022729"/>
    </source>
</evidence>
<reference evidence="8" key="1">
    <citation type="submission" date="2015-11" db="EMBL/GenBank/DDBJ databases">
        <title>De novo transcriptome assembly of four potential Pierce s Disease insect vectors from Arizona vineyards.</title>
        <authorList>
            <person name="Tassone E.E."/>
        </authorList>
    </citation>
    <scope>NUCLEOTIDE SEQUENCE</scope>
</reference>
<feature type="active site" evidence="7">
    <location>
        <position position="232"/>
    </location>
</feature>
<dbReference type="GO" id="GO:0046900">
    <property type="term" value="P:tetrahydrofolylpolyglutamate metabolic process"/>
    <property type="evidence" value="ECO:0007669"/>
    <property type="project" value="TreeGrafter"/>
</dbReference>
<dbReference type="FunFam" id="3.40.50.880:FF:000024">
    <property type="entry name" value="Folate gamma-glutamyl hydrolase"/>
    <property type="match status" value="1"/>
</dbReference>
<dbReference type="GO" id="GO:0005773">
    <property type="term" value="C:vacuole"/>
    <property type="evidence" value="ECO:0007669"/>
    <property type="project" value="TreeGrafter"/>
</dbReference>
<keyword evidence="5 7" id="KW-0378">Hydrolase</keyword>
<evidence type="ECO:0000256" key="3">
    <source>
        <dbReference type="ARBA" id="ARBA00022525"/>
    </source>
</evidence>
<dbReference type="PANTHER" id="PTHR11315">
    <property type="entry name" value="PROTEASE FAMILY C26 GAMMA-GLUTAMYL HYDROLASE"/>
    <property type="match status" value="1"/>
</dbReference>
<name>A0A1B6KSW3_9HEMI</name>
<evidence type="ECO:0000256" key="5">
    <source>
        <dbReference type="ARBA" id="ARBA00022801"/>
    </source>
</evidence>
<dbReference type="Pfam" id="PF07722">
    <property type="entry name" value="Peptidase_C26"/>
    <property type="match status" value="1"/>
</dbReference>
<sequence length="306" mass="34223">MAPVNQSESKGTDRPIIGVLSQELGAEAKSKYPGKTSFIPASYVKAIEASGARVVPIFINRTQYHYECIMSSINGVVFPGGGVNFENPNGFAAAGRIIMDIAEKLQDSGVSFPILGVCQGYQLLMYLASNSIAEKDILVDCDTTNIALPLDFKPGFQQSQLYRYASQEILEILKTLPVTSNHHALCVTESMLRSHGLDNSWRVLSTNKDDHGLEFISSSEHCQRPFVGLQFHPEKNMYEWNPLQANPHSRKAILSARHFYDWLVAESRANNQSFLSVHEEVNNLIYNFSPVYTARKGGYVEQIYFF</sequence>
<keyword evidence="4" id="KW-0732">Signal</keyword>
<dbReference type="PROSITE" id="PS51273">
    <property type="entry name" value="GATASE_TYPE_1"/>
    <property type="match status" value="1"/>
</dbReference>
<comment type="subcellular location">
    <subcellularLocation>
        <location evidence="1">Secreted</location>
        <location evidence="1">Extracellular space</location>
    </subcellularLocation>
</comment>